<dbReference type="AlphaFoldDB" id="A0A498HQU5"/>
<protein>
    <submittedName>
        <fullName evidence="1">Uncharacterized protein</fullName>
    </submittedName>
</protein>
<organism evidence="1 2">
    <name type="scientific">Malus domestica</name>
    <name type="common">Apple</name>
    <name type="synonym">Pyrus malus</name>
    <dbReference type="NCBI Taxonomy" id="3750"/>
    <lineage>
        <taxon>Eukaryota</taxon>
        <taxon>Viridiplantae</taxon>
        <taxon>Streptophyta</taxon>
        <taxon>Embryophyta</taxon>
        <taxon>Tracheophyta</taxon>
        <taxon>Spermatophyta</taxon>
        <taxon>Magnoliopsida</taxon>
        <taxon>eudicotyledons</taxon>
        <taxon>Gunneridae</taxon>
        <taxon>Pentapetalae</taxon>
        <taxon>rosids</taxon>
        <taxon>fabids</taxon>
        <taxon>Rosales</taxon>
        <taxon>Rosaceae</taxon>
        <taxon>Amygdaloideae</taxon>
        <taxon>Maleae</taxon>
        <taxon>Malus</taxon>
    </lineage>
</organism>
<comment type="caution">
    <text evidence="1">The sequence shown here is derived from an EMBL/GenBank/DDBJ whole genome shotgun (WGS) entry which is preliminary data.</text>
</comment>
<dbReference type="EMBL" id="RDQH01000341">
    <property type="protein sequence ID" value="RXH73219.1"/>
    <property type="molecule type" value="Genomic_DNA"/>
</dbReference>
<evidence type="ECO:0000313" key="1">
    <source>
        <dbReference type="EMBL" id="RXH73219.1"/>
    </source>
</evidence>
<evidence type="ECO:0000313" key="2">
    <source>
        <dbReference type="Proteomes" id="UP000290289"/>
    </source>
</evidence>
<name>A0A498HQU5_MALDO</name>
<keyword evidence="2" id="KW-1185">Reference proteome</keyword>
<dbReference type="Proteomes" id="UP000290289">
    <property type="component" value="Chromosome 15"/>
</dbReference>
<sequence>MLSGTKPIFSVQELVLHLHFFELFEPLIVLDLIYAVGLFLGQYAAYGIPFHFHSPLHFSSLPFHFYRIAERPSPPHLISDLSITEPASPHLIYLSFSLSVKNSG</sequence>
<reference evidence="1 2" key="1">
    <citation type="submission" date="2018-10" db="EMBL/GenBank/DDBJ databases">
        <title>A high-quality apple genome assembly.</title>
        <authorList>
            <person name="Hu J."/>
        </authorList>
    </citation>
    <scope>NUCLEOTIDE SEQUENCE [LARGE SCALE GENOMIC DNA]</scope>
    <source>
        <strain evidence="2">cv. HFTH1</strain>
        <tissue evidence="1">Young leaf</tissue>
    </source>
</reference>
<accession>A0A498HQU5</accession>
<proteinExistence type="predicted"/>
<gene>
    <name evidence="1" type="ORF">DVH24_012903</name>
</gene>